<protein>
    <submittedName>
        <fullName evidence="1">NAF1-domain-containing protein</fullName>
    </submittedName>
</protein>
<dbReference type="Proteomes" id="UP000814140">
    <property type="component" value="Unassembled WGS sequence"/>
</dbReference>
<evidence type="ECO:0000313" key="1">
    <source>
        <dbReference type="EMBL" id="KAI0059489.1"/>
    </source>
</evidence>
<gene>
    <name evidence="1" type="ORF">BV25DRAFT_1131157</name>
</gene>
<keyword evidence="2" id="KW-1185">Reference proteome</keyword>
<evidence type="ECO:0000313" key="2">
    <source>
        <dbReference type="Proteomes" id="UP000814140"/>
    </source>
</evidence>
<accession>A0ACB8SSY6</accession>
<reference evidence="1" key="2">
    <citation type="journal article" date="2022" name="New Phytol.">
        <title>Evolutionary transition to the ectomycorrhizal habit in the genomes of a hyperdiverse lineage of mushroom-forming fungi.</title>
        <authorList>
            <person name="Looney B."/>
            <person name="Miyauchi S."/>
            <person name="Morin E."/>
            <person name="Drula E."/>
            <person name="Courty P.E."/>
            <person name="Kohler A."/>
            <person name="Kuo A."/>
            <person name="LaButti K."/>
            <person name="Pangilinan J."/>
            <person name="Lipzen A."/>
            <person name="Riley R."/>
            <person name="Andreopoulos W."/>
            <person name="He G."/>
            <person name="Johnson J."/>
            <person name="Nolan M."/>
            <person name="Tritt A."/>
            <person name="Barry K.W."/>
            <person name="Grigoriev I.V."/>
            <person name="Nagy L.G."/>
            <person name="Hibbett D."/>
            <person name="Henrissat B."/>
            <person name="Matheny P.B."/>
            <person name="Labbe J."/>
            <person name="Martin F.M."/>
        </authorList>
    </citation>
    <scope>NUCLEOTIDE SEQUENCE</scope>
    <source>
        <strain evidence="1">HHB10654</strain>
    </source>
</reference>
<sequence length="588" mass="63175">MDDSGFKVPTILPQDLLLIQDIVAETFKPLAAPTPVPATLPVSDDDSIASTGDEEDSEDEVEAGILLDTEENEPSAVAHGEPSDSSSESSSESEAEDDTPAASRSRTLPQEGDEDEDEEGGVTSSAVLKTKNELDEGVVVVPDITEIGPEEHLEKVGEIMSIVNNVVIVKGAASGYQQRASEKALDSETLLFFEDRTVFGYIYETFGPTYQPLYQVRFNQAYPLDLEKVRVSREVFHAPQRSNFVFLSELQRQRGSDASNVHDEEPAEFELEFSDDEAEAAHKSKLRQRRQGSREPSVVASSRHATPTPSQMRDQDMSADVLYGTNPYEAHGVYDVNPGAGPSRPPPVPYDDPYSDEYNMGEASMQIEIPGPSSTPAASSESWSPHSPTTSDSGRGRGRGRGRGNMRGSRDNDGGRGRRQERGRGRGRGRDRGRGHAGTGGQRYPPSGTDEYGSHTARSLSPTSQAIANATGHVPSEAGFSMPSVSPDSAVGYGGQWAFGQGQGQFAPHFGGGMPSQQFVQPHINPRFASAFGFDMGYMQPQQQAYPMYGQYGAGGRGYGSSEWTGDWNASDGSGGRGQYGHGQAGGA</sequence>
<dbReference type="EMBL" id="MU277226">
    <property type="protein sequence ID" value="KAI0059489.1"/>
    <property type="molecule type" value="Genomic_DNA"/>
</dbReference>
<reference evidence="1" key="1">
    <citation type="submission" date="2021-03" db="EMBL/GenBank/DDBJ databases">
        <authorList>
            <consortium name="DOE Joint Genome Institute"/>
            <person name="Ahrendt S."/>
            <person name="Looney B.P."/>
            <person name="Miyauchi S."/>
            <person name="Morin E."/>
            <person name="Drula E."/>
            <person name="Courty P.E."/>
            <person name="Chicoki N."/>
            <person name="Fauchery L."/>
            <person name="Kohler A."/>
            <person name="Kuo A."/>
            <person name="Labutti K."/>
            <person name="Pangilinan J."/>
            <person name="Lipzen A."/>
            <person name="Riley R."/>
            <person name="Andreopoulos W."/>
            <person name="He G."/>
            <person name="Johnson J."/>
            <person name="Barry K.W."/>
            <person name="Grigoriev I.V."/>
            <person name="Nagy L."/>
            <person name="Hibbett D."/>
            <person name="Henrissat B."/>
            <person name="Matheny P.B."/>
            <person name="Labbe J."/>
            <person name="Martin F."/>
        </authorList>
    </citation>
    <scope>NUCLEOTIDE SEQUENCE</scope>
    <source>
        <strain evidence="1">HHB10654</strain>
    </source>
</reference>
<comment type="caution">
    <text evidence="1">The sequence shown here is derived from an EMBL/GenBank/DDBJ whole genome shotgun (WGS) entry which is preliminary data.</text>
</comment>
<organism evidence="1 2">
    <name type="scientific">Artomyces pyxidatus</name>
    <dbReference type="NCBI Taxonomy" id="48021"/>
    <lineage>
        <taxon>Eukaryota</taxon>
        <taxon>Fungi</taxon>
        <taxon>Dikarya</taxon>
        <taxon>Basidiomycota</taxon>
        <taxon>Agaricomycotina</taxon>
        <taxon>Agaricomycetes</taxon>
        <taxon>Russulales</taxon>
        <taxon>Auriscalpiaceae</taxon>
        <taxon>Artomyces</taxon>
    </lineage>
</organism>
<name>A0ACB8SSY6_9AGAM</name>
<proteinExistence type="predicted"/>